<protein>
    <submittedName>
        <fullName evidence="2">Uncharacterized protein</fullName>
    </submittedName>
</protein>
<sequence length="146" mass="16398">MVAMSEQESDTDEDTTSEVDDRRMILPYVNTDTRIIPGFHGIEPKTVREGVVYVPAGIAIIAAGLALWFGAFIATFLLLALSLPLLGVGVHLNVMMSRAWYLTPDGVLKEYLSYRFLKQTLPWGHKETVRNTHNIRCIHDDGEDDH</sequence>
<dbReference type="Proteomes" id="UP000011680">
    <property type="component" value="Unassembled WGS sequence"/>
</dbReference>
<feature type="transmembrane region" description="Helical" evidence="1">
    <location>
        <begin position="76"/>
        <end position="94"/>
    </location>
</feature>
<evidence type="ECO:0000256" key="1">
    <source>
        <dbReference type="SAM" id="Phobius"/>
    </source>
</evidence>
<gene>
    <name evidence="2" type="ORF">C451_05353</name>
</gene>
<dbReference type="STRING" id="1227457.C451_05353"/>
<keyword evidence="1" id="KW-0472">Membrane</keyword>
<name>M0NCS0_9EURY</name>
<keyword evidence="1" id="KW-1133">Transmembrane helix</keyword>
<keyword evidence="3" id="KW-1185">Reference proteome</keyword>
<evidence type="ECO:0000313" key="2">
    <source>
        <dbReference type="EMBL" id="EMA55363.1"/>
    </source>
</evidence>
<proteinExistence type="predicted"/>
<dbReference type="AlphaFoldDB" id="M0NCS0"/>
<feature type="transmembrane region" description="Helical" evidence="1">
    <location>
        <begin position="50"/>
        <end position="70"/>
    </location>
</feature>
<organism evidence="2 3">
    <name type="scientific">Halococcus thailandensis JCM 13552</name>
    <dbReference type="NCBI Taxonomy" id="1227457"/>
    <lineage>
        <taxon>Archaea</taxon>
        <taxon>Methanobacteriati</taxon>
        <taxon>Methanobacteriota</taxon>
        <taxon>Stenosarchaea group</taxon>
        <taxon>Halobacteria</taxon>
        <taxon>Halobacteriales</taxon>
        <taxon>Halococcaceae</taxon>
        <taxon>Halococcus</taxon>
    </lineage>
</organism>
<accession>M0NCS0</accession>
<reference evidence="2 3" key="1">
    <citation type="journal article" date="2014" name="PLoS Genet.">
        <title>Phylogenetically driven sequencing of extremely halophilic archaea reveals strategies for static and dynamic osmo-response.</title>
        <authorList>
            <person name="Becker E.A."/>
            <person name="Seitzer P.M."/>
            <person name="Tritt A."/>
            <person name="Larsen D."/>
            <person name="Krusor M."/>
            <person name="Yao A.I."/>
            <person name="Wu D."/>
            <person name="Madern D."/>
            <person name="Eisen J.A."/>
            <person name="Darling A.E."/>
            <person name="Facciotti M.T."/>
        </authorList>
    </citation>
    <scope>NUCLEOTIDE SEQUENCE [LARGE SCALE GENOMIC DNA]</scope>
    <source>
        <strain evidence="2 3">JCM 13552</strain>
    </source>
</reference>
<comment type="caution">
    <text evidence="2">The sequence shown here is derived from an EMBL/GenBank/DDBJ whole genome shotgun (WGS) entry which is preliminary data.</text>
</comment>
<dbReference type="EMBL" id="AOMF01000114">
    <property type="protein sequence ID" value="EMA55363.1"/>
    <property type="molecule type" value="Genomic_DNA"/>
</dbReference>
<evidence type="ECO:0000313" key="3">
    <source>
        <dbReference type="Proteomes" id="UP000011680"/>
    </source>
</evidence>
<keyword evidence="1" id="KW-0812">Transmembrane</keyword>